<reference evidence="2 3" key="1">
    <citation type="submission" date="2024-03" db="EMBL/GenBank/DDBJ databases">
        <title>High-quality draft genome sequence of Oceanobacter sp. wDCs-4.</title>
        <authorList>
            <person name="Dong C."/>
        </authorList>
    </citation>
    <scope>NUCLEOTIDE SEQUENCE [LARGE SCALE GENOMIC DNA]</scope>
    <source>
        <strain evidence="3">wDCs-4</strain>
    </source>
</reference>
<keyword evidence="3" id="KW-1185">Reference proteome</keyword>
<dbReference type="RefSeq" id="WP_416206752.1">
    <property type="nucleotide sequence ID" value="NZ_JBBKTX010000019.1"/>
</dbReference>
<evidence type="ECO:0000313" key="3">
    <source>
        <dbReference type="Proteomes" id="UP001620597"/>
    </source>
</evidence>
<keyword evidence="1" id="KW-0175">Coiled coil</keyword>
<dbReference type="Proteomes" id="UP001620597">
    <property type="component" value="Unassembled WGS sequence"/>
</dbReference>
<evidence type="ECO:0000313" key="2">
    <source>
        <dbReference type="EMBL" id="MFK4753750.1"/>
    </source>
</evidence>
<dbReference type="EMBL" id="JBBKTX010000019">
    <property type="protein sequence ID" value="MFK4753750.1"/>
    <property type="molecule type" value="Genomic_DNA"/>
</dbReference>
<gene>
    <name evidence="2" type="ORF">WG929_15145</name>
</gene>
<protein>
    <submittedName>
        <fullName evidence="2">DUF349 domain-containing protein</fullName>
    </submittedName>
</protein>
<sequence>MSLFKKFLKPKWQHANPDVRRQALAEMAAEQLTNFIDTEPEAELRKAAVIRIRDEALLESLLGHNHQDVRDAAREHWLTLLLPASANINSITHSATLVRIAGLTRDQQLRLDAIARISDQHERLSIARDHPVAKVRLAAAEGIDQRALLQQLLEFAQAKDKAVYRLCKERLAAAKANQEAIAAREQQISHVLDQAAYLNRVGYGPDFNGRLQVLQRQQQELDDSLTTSQRQALAAELVKAALILEQHDAEEQRLAEQQQRRTEALAAQQQLITELDDALTAAPAASADPEQLKQQLLTLDERWRATQAEQKAAADVQRQFENTMQQALALQATLEQVNAKQAELAQWLEKDLPADMRGLQQVIQGGKKWQAQLKWPTHLEQPEWLAALSGKRQLAEAQLANLENQQTARTDALQRQLDTLEQHIDDGHLKDASKLYGQVHQSLRQIDSKAAHAFQNRIKSLAARLNEMRDWQGFVTTPKKEALCESMEALVDADISPDVLADKIQVLQDEWKTLNSSQPDKELWDRFQAAGDKAFEPCRAWFANVARQRETNVELRNQLIDELRHYEAHLDWDNADWKVVQKTLETAREVFRSYSPVDRAAHKDTQERFRDICDAVYSHLKAEYDRNLAAKSALVEDAAALAEADDLVDVVDRVKELQQQWKEIGITPRAPDQKYWRQFRSQCDAVFARLDEQRTERKAELNSRVTEAEALINQAAELPVSALPAADALEQLSQYEQQFAAIELPRSAHQRLRKQLTDVSAQLDDRRTAQSQAAERQRWQGLLDRLQALADHNETLWHEAEQLPSAYPLAAFEQRWQMDQETSVSVDTEAARDLCIRMEVIGGLESPADDQGRRMQLQVQRLAQAMGQSIGHTDERRTLVLEWLETPASASQQQRFIQALKASLD</sequence>
<feature type="coiled-coil region" evidence="1">
    <location>
        <begin position="385"/>
        <end position="423"/>
    </location>
</feature>
<proteinExistence type="predicted"/>
<accession>A0ABW8NL91</accession>
<organism evidence="2 3">
    <name type="scientific">Oceanobacter antarcticus</name>
    <dbReference type="NCBI Taxonomy" id="3133425"/>
    <lineage>
        <taxon>Bacteria</taxon>
        <taxon>Pseudomonadati</taxon>
        <taxon>Pseudomonadota</taxon>
        <taxon>Gammaproteobacteria</taxon>
        <taxon>Oceanospirillales</taxon>
        <taxon>Oceanospirillaceae</taxon>
        <taxon>Oceanobacter</taxon>
    </lineage>
</organism>
<comment type="caution">
    <text evidence="2">The sequence shown here is derived from an EMBL/GenBank/DDBJ whole genome shotgun (WGS) entry which is preliminary data.</text>
</comment>
<name>A0ABW8NL91_9GAMM</name>
<evidence type="ECO:0000256" key="1">
    <source>
        <dbReference type="SAM" id="Coils"/>
    </source>
</evidence>
<feature type="coiled-coil region" evidence="1">
    <location>
        <begin position="211"/>
        <end position="267"/>
    </location>
</feature>
<dbReference type="InterPro" id="IPR007139">
    <property type="entry name" value="DUF349"/>
</dbReference>
<dbReference type="Pfam" id="PF03993">
    <property type="entry name" value="DUF349"/>
    <property type="match status" value="3"/>
</dbReference>